<keyword evidence="2" id="KW-0732">Signal</keyword>
<gene>
    <name evidence="4" type="ORF">H9725_10080</name>
</gene>
<dbReference type="InterPro" id="IPR050902">
    <property type="entry name" value="ABC_Transporter_SBP"/>
</dbReference>
<dbReference type="PROSITE" id="PS51257">
    <property type="entry name" value="PROKAR_LIPOPROTEIN"/>
    <property type="match status" value="1"/>
</dbReference>
<organism evidence="4 5">
    <name type="scientific">Candidatus Faecalibacterium gallistercoris</name>
    <dbReference type="NCBI Taxonomy" id="2838579"/>
    <lineage>
        <taxon>Bacteria</taxon>
        <taxon>Bacillati</taxon>
        <taxon>Bacillota</taxon>
        <taxon>Clostridia</taxon>
        <taxon>Eubacteriales</taxon>
        <taxon>Oscillospiraceae</taxon>
        <taxon>Faecalibacterium</taxon>
    </lineage>
</organism>
<evidence type="ECO:0000256" key="2">
    <source>
        <dbReference type="SAM" id="SignalP"/>
    </source>
</evidence>
<dbReference type="InterPro" id="IPR002491">
    <property type="entry name" value="ABC_transptr_periplasmic_BD"/>
</dbReference>
<name>A0A9D2FH17_9FIRM</name>
<dbReference type="PANTHER" id="PTHR30535:SF34">
    <property type="entry name" value="MOLYBDATE-BINDING PROTEIN MOLA"/>
    <property type="match status" value="1"/>
</dbReference>
<feature type="signal peptide" evidence="2">
    <location>
        <begin position="1"/>
        <end position="32"/>
    </location>
</feature>
<dbReference type="SUPFAM" id="SSF53807">
    <property type="entry name" value="Helical backbone' metal receptor"/>
    <property type="match status" value="1"/>
</dbReference>
<reference evidence="4" key="1">
    <citation type="journal article" date="2021" name="PeerJ">
        <title>Extensive microbial diversity within the chicken gut microbiome revealed by metagenomics and culture.</title>
        <authorList>
            <person name="Gilroy R."/>
            <person name="Ravi A."/>
            <person name="Getino M."/>
            <person name="Pursley I."/>
            <person name="Horton D.L."/>
            <person name="Alikhan N.F."/>
            <person name="Baker D."/>
            <person name="Gharbi K."/>
            <person name="Hall N."/>
            <person name="Watson M."/>
            <person name="Adriaenssens E.M."/>
            <person name="Foster-Nyarko E."/>
            <person name="Jarju S."/>
            <person name="Secka A."/>
            <person name="Antonio M."/>
            <person name="Oren A."/>
            <person name="Chaudhuri R.R."/>
            <person name="La Ragione R."/>
            <person name="Hildebrand F."/>
            <person name="Pallen M.J."/>
        </authorList>
    </citation>
    <scope>NUCLEOTIDE SEQUENCE</scope>
    <source>
        <strain evidence="4">ChiBcec16-3735</strain>
    </source>
</reference>
<comment type="similarity">
    <text evidence="1">Belongs to the bacterial solute-binding protein 8 family.</text>
</comment>
<dbReference type="Gene3D" id="3.40.50.1980">
    <property type="entry name" value="Nitrogenase molybdenum iron protein domain"/>
    <property type="match status" value="2"/>
</dbReference>
<dbReference type="PROSITE" id="PS50983">
    <property type="entry name" value="FE_B12_PBP"/>
    <property type="match status" value="1"/>
</dbReference>
<accession>A0A9D2FH17</accession>
<dbReference type="EMBL" id="DXBJ01000077">
    <property type="protein sequence ID" value="HIZ58895.1"/>
    <property type="molecule type" value="Genomic_DNA"/>
</dbReference>
<dbReference type="Proteomes" id="UP000824065">
    <property type="component" value="Unassembled WGS sequence"/>
</dbReference>
<sequence>MKQLTLCRAAAAALCLLLLAGCGAASSGPASSAGGASAAATAPADSGAACTFTDDLGREVTLEAAPRRVAALTGSYADIWCTAGGRDTLVASASDAWTDFDLGLGEEVANIGGAMGVSVEELLAAAPDLVLASTNIPSNQEMLPALEAAGVDVAFFSVDTFEDYLRMLEICTGLTGSPEAYQTYGEAVAEEIEAARARAAAALEEQGPEKVLYIRAAASVVKPKGSSGTVLGEMLADLGCINIADQDQSLLEDLSMEAILAADPDKILIVLQGADPEPAKAQLEGEVLSNPAWQQLTAVREGRVYYMDKDLYHLKPNARWGEAYDHLVEILYGV</sequence>
<evidence type="ECO:0000259" key="3">
    <source>
        <dbReference type="PROSITE" id="PS50983"/>
    </source>
</evidence>
<dbReference type="PANTHER" id="PTHR30535">
    <property type="entry name" value="VITAMIN B12-BINDING PROTEIN"/>
    <property type="match status" value="1"/>
</dbReference>
<evidence type="ECO:0000256" key="1">
    <source>
        <dbReference type="ARBA" id="ARBA00008814"/>
    </source>
</evidence>
<reference evidence="4" key="2">
    <citation type="submission" date="2021-04" db="EMBL/GenBank/DDBJ databases">
        <authorList>
            <person name="Gilroy R."/>
        </authorList>
    </citation>
    <scope>NUCLEOTIDE SEQUENCE</scope>
    <source>
        <strain evidence="4">ChiBcec16-3735</strain>
    </source>
</reference>
<comment type="caution">
    <text evidence="4">The sequence shown here is derived from an EMBL/GenBank/DDBJ whole genome shotgun (WGS) entry which is preliminary data.</text>
</comment>
<proteinExistence type="inferred from homology"/>
<protein>
    <submittedName>
        <fullName evidence="4">ABC transporter substrate-binding protein</fullName>
    </submittedName>
</protein>
<evidence type="ECO:0000313" key="4">
    <source>
        <dbReference type="EMBL" id="HIZ58895.1"/>
    </source>
</evidence>
<dbReference type="Pfam" id="PF01497">
    <property type="entry name" value="Peripla_BP_2"/>
    <property type="match status" value="1"/>
</dbReference>
<dbReference type="GO" id="GO:0071281">
    <property type="term" value="P:cellular response to iron ion"/>
    <property type="evidence" value="ECO:0007669"/>
    <property type="project" value="TreeGrafter"/>
</dbReference>
<dbReference type="AlphaFoldDB" id="A0A9D2FH17"/>
<feature type="domain" description="Fe/B12 periplasmic-binding" evidence="3">
    <location>
        <begin position="68"/>
        <end position="334"/>
    </location>
</feature>
<feature type="chain" id="PRO_5039371118" evidence="2">
    <location>
        <begin position="33"/>
        <end position="334"/>
    </location>
</feature>
<evidence type="ECO:0000313" key="5">
    <source>
        <dbReference type="Proteomes" id="UP000824065"/>
    </source>
</evidence>